<proteinExistence type="predicted"/>
<dbReference type="EMBL" id="CAJVPL010000038">
    <property type="protein sequence ID" value="CAG8437064.1"/>
    <property type="molecule type" value="Genomic_DNA"/>
</dbReference>
<sequence>MIVTIPKGKRNSIPTSGYQQSAVGSSTRTLRKLIHQPANLKKNNNNKHYMQVALKPLAHDKSLPHNKSNAKPNQLLGINENLTTQSLNKPGTTSNPGEPSYLQENRSQITNLLPKSILRKNCGNQKQIKRKVSFAGSIVYYNSSKPNRFQETITKQQRRDHSVTFNAIPVSQINAYSSNLKDFSTWDIKEIKKDITEFTVLSYINTFDEKTTEYAKIIKDACFSFLVNELPRLFNPFDTDRHHHQYHRRDVIETRNGMCHDDGYQKLLNIYARLPFSWFKRVIESKNLGVTSTIRYKLAKDIINKRQELKISDKNEFAYMSFGTKHHQNITIVQKQKVPKNGGRRVLSKLHGPFANK</sequence>
<dbReference type="AlphaFoldDB" id="A0A9N8V4D9"/>
<gene>
    <name evidence="2" type="ORF">AGERDE_LOCUS736</name>
</gene>
<evidence type="ECO:0000313" key="3">
    <source>
        <dbReference type="Proteomes" id="UP000789831"/>
    </source>
</evidence>
<keyword evidence="3" id="KW-1185">Reference proteome</keyword>
<dbReference type="Proteomes" id="UP000789831">
    <property type="component" value="Unassembled WGS sequence"/>
</dbReference>
<evidence type="ECO:0000313" key="2">
    <source>
        <dbReference type="EMBL" id="CAG8437064.1"/>
    </source>
</evidence>
<feature type="region of interest" description="Disordered" evidence="1">
    <location>
        <begin position="1"/>
        <end position="20"/>
    </location>
</feature>
<name>A0A9N8V4D9_9GLOM</name>
<dbReference type="OrthoDB" id="6359943at2759"/>
<accession>A0A9N8V4D9</accession>
<reference evidence="2" key="1">
    <citation type="submission" date="2021-06" db="EMBL/GenBank/DDBJ databases">
        <authorList>
            <person name="Kallberg Y."/>
            <person name="Tangrot J."/>
            <person name="Rosling A."/>
        </authorList>
    </citation>
    <scope>NUCLEOTIDE SEQUENCE</scope>
    <source>
        <strain evidence="2">MT106</strain>
    </source>
</reference>
<protein>
    <submittedName>
        <fullName evidence="2">10504_t:CDS:1</fullName>
    </submittedName>
</protein>
<evidence type="ECO:0000256" key="1">
    <source>
        <dbReference type="SAM" id="MobiDB-lite"/>
    </source>
</evidence>
<comment type="caution">
    <text evidence="2">The sequence shown here is derived from an EMBL/GenBank/DDBJ whole genome shotgun (WGS) entry which is preliminary data.</text>
</comment>
<organism evidence="2 3">
    <name type="scientific">Ambispora gerdemannii</name>
    <dbReference type="NCBI Taxonomy" id="144530"/>
    <lineage>
        <taxon>Eukaryota</taxon>
        <taxon>Fungi</taxon>
        <taxon>Fungi incertae sedis</taxon>
        <taxon>Mucoromycota</taxon>
        <taxon>Glomeromycotina</taxon>
        <taxon>Glomeromycetes</taxon>
        <taxon>Archaeosporales</taxon>
        <taxon>Ambisporaceae</taxon>
        <taxon>Ambispora</taxon>
    </lineage>
</organism>